<protein>
    <submittedName>
        <fullName evidence="2">Uncharacterized protein</fullName>
    </submittedName>
</protein>
<feature type="transmembrane region" description="Helical" evidence="1">
    <location>
        <begin position="117"/>
        <end position="137"/>
    </location>
</feature>
<dbReference type="AlphaFoldDB" id="A0A6C0LWC8"/>
<accession>A0A6C0LWC8</accession>
<name>A0A6C0LWC8_9ZZZZ</name>
<evidence type="ECO:0000313" key="2">
    <source>
        <dbReference type="EMBL" id="QHU33864.1"/>
    </source>
</evidence>
<feature type="transmembrane region" description="Helical" evidence="1">
    <location>
        <begin position="143"/>
        <end position="161"/>
    </location>
</feature>
<evidence type="ECO:0000256" key="1">
    <source>
        <dbReference type="SAM" id="Phobius"/>
    </source>
</evidence>
<dbReference type="EMBL" id="MN740564">
    <property type="protein sequence ID" value="QHU33864.1"/>
    <property type="molecule type" value="Genomic_DNA"/>
</dbReference>
<proteinExistence type="predicted"/>
<keyword evidence="1" id="KW-0812">Transmembrane</keyword>
<sequence>MSDGKHTTIYLSNQENKERVFGLEPPDPNTRYIIMQNDMLQTRIKEIESENIRISADIVLKEDECDDMDERLRYIKGELKNFVELRNMSSEVSKLTNINYNALKEHQKNTAVLTKRICTYILVDKLSGLLTVLVLWYLNKLTLTNIIFALMSTTGVNMFSIRIPSTINKYKLSDTENIKIRDANMNQIHTIVKEMKKTDESNDFISKYIESL</sequence>
<organism evidence="2">
    <name type="scientific">viral metagenome</name>
    <dbReference type="NCBI Taxonomy" id="1070528"/>
    <lineage>
        <taxon>unclassified sequences</taxon>
        <taxon>metagenomes</taxon>
        <taxon>organismal metagenomes</taxon>
    </lineage>
</organism>
<keyword evidence="1" id="KW-0472">Membrane</keyword>
<keyword evidence="1" id="KW-1133">Transmembrane helix</keyword>
<reference evidence="2" key="1">
    <citation type="journal article" date="2020" name="Nature">
        <title>Giant virus diversity and host interactions through global metagenomics.</title>
        <authorList>
            <person name="Schulz F."/>
            <person name="Roux S."/>
            <person name="Paez-Espino D."/>
            <person name="Jungbluth S."/>
            <person name="Walsh D.A."/>
            <person name="Denef V.J."/>
            <person name="McMahon K.D."/>
            <person name="Konstantinidis K.T."/>
            <person name="Eloe-Fadrosh E.A."/>
            <person name="Kyrpides N.C."/>
            <person name="Woyke T."/>
        </authorList>
    </citation>
    <scope>NUCLEOTIDE SEQUENCE</scope>
    <source>
        <strain evidence="2">GVMAG-S-1016704-142</strain>
    </source>
</reference>